<evidence type="ECO:0000313" key="3">
    <source>
        <dbReference type="EnsemblMetazoa" id="PPA18687.1"/>
    </source>
</evidence>
<feature type="compositionally biased region" description="Low complexity" evidence="1">
    <location>
        <begin position="369"/>
        <end position="381"/>
    </location>
</feature>
<protein>
    <submittedName>
        <fullName evidence="3">Uncharacterized protein</fullName>
    </submittedName>
</protein>
<reference evidence="3" key="2">
    <citation type="submission" date="2022-06" db="UniProtKB">
        <authorList>
            <consortium name="EnsemblMetazoa"/>
        </authorList>
    </citation>
    <scope>IDENTIFICATION</scope>
    <source>
        <strain evidence="3">PS312</strain>
    </source>
</reference>
<evidence type="ECO:0000256" key="2">
    <source>
        <dbReference type="SAM" id="Phobius"/>
    </source>
</evidence>
<accession>A0A8R1UCC1</accession>
<keyword evidence="2" id="KW-0472">Membrane</keyword>
<sequence length="381" mass="41283">MLPTLIFPSSSHNTLNVTVLDAVSIFEIDFIVLLLHPFILLSFLPFLLLLLSLIVGRRERYEAQRMITNSLLIILLTTPFLLAEKNPIKCINGKSEVSCPGYCFTELDSNMRDLSNRCESVAECDTNKPCDWEGDKFVCCCNTDNCNKLPLTTMLSNMNRWTTANPTHPFARRPIRELVNPATAPLDLKPPAPSSDTPLPTQPTPPAAPAVPAAANSVPLVVPVQTTTTEEPTTTTSTTTAAPSTPAPVTTTAPAPTTTTRAPTTTTSTKAPETTTVLMLRAPEEPFEMPKKELATPKPTEAKKENVQSADVISSLPPWWVFALIGLAIGLLIIGAIAVCVRVRGIRKRSSDENSSLAHVEQAEPLCKPSSPQNPESPQNI</sequence>
<evidence type="ECO:0000256" key="1">
    <source>
        <dbReference type="SAM" id="MobiDB-lite"/>
    </source>
</evidence>
<feature type="transmembrane region" description="Helical" evidence="2">
    <location>
        <begin position="319"/>
        <end position="341"/>
    </location>
</feature>
<keyword evidence="2" id="KW-0812">Transmembrane</keyword>
<dbReference type="PANTHER" id="PTHR48233">
    <property type="entry name" value="MUCIN 4B, ISOFORM B-RELATED"/>
    <property type="match status" value="1"/>
</dbReference>
<feature type="region of interest" description="Disordered" evidence="1">
    <location>
        <begin position="183"/>
        <end position="211"/>
    </location>
</feature>
<proteinExistence type="predicted"/>
<dbReference type="PANTHER" id="PTHR48233:SF4">
    <property type="entry name" value="MUCIN 4B, ISOFORM B-RELATED"/>
    <property type="match status" value="1"/>
</dbReference>
<accession>A0A2A6D170</accession>
<keyword evidence="2" id="KW-1133">Transmembrane helix</keyword>
<name>A0A2A6D170_PRIPA</name>
<dbReference type="AlphaFoldDB" id="A0A2A6D170"/>
<gene>
    <name evidence="3" type="primary">WBGene00108241</name>
</gene>
<feature type="region of interest" description="Disordered" evidence="1">
    <location>
        <begin position="351"/>
        <end position="381"/>
    </location>
</feature>
<organism evidence="3 4">
    <name type="scientific">Pristionchus pacificus</name>
    <name type="common">Parasitic nematode worm</name>
    <dbReference type="NCBI Taxonomy" id="54126"/>
    <lineage>
        <taxon>Eukaryota</taxon>
        <taxon>Metazoa</taxon>
        <taxon>Ecdysozoa</taxon>
        <taxon>Nematoda</taxon>
        <taxon>Chromadorea</taxon>
        <taxon>Rhabditida</taxon>
        <taxon>Rhabditina</taxon>
        <taxon>Diplogasteromorpha</taxon>
        <taxon>Diplogasteroidea</taxon>
        <taxon>Neodiplogasteridae</taxon>
        <taxon>Pristionchus</taxon>
    </lineage>
</organism>
<feature type="compositionally biased region" description="Pro residues" evidence="1">
    <location>
        <begin position="200"/>
        <end position="209"/>
    </location>
</feature>
<feature type="transmembrane region" description="Helical" evidence="2">
    <location>
        <begin position="30"/>
        <end position="54"/>
    </location>
</feature>
<dbReference type="Proteomes" id="UP000005239">
    <property type="component" value="Unassembled WGS sequence"/>
</dbReference>
<evidence type="ECO:0000313" key="4">
    <source>
        <dbReference type="Proteomes" id="UP000005239"/>
    </source>
</evidence>
<dbReference type="InterPro" id="IPR053361">
    <property type="entry name" value="Vulval_dev_neg_regulator"/>
</dbReference>
<reference evidence="4" key="1">
    <citation type="journal article" date="2008" name="Nat. Genet.">
        <title>The Pristionchus pacificus genome provides a unique perspective on nematode lifestyle and parasitism.</title>
        <authorList>
            <person name="Dieterich C."/>
            <person name="Clifton S.W."/>
            <person name="Schuster L.N."/>
            <person name="Chinwalla A."/>
            <person name="Delehaunty K."/>
            <person name="Dinkelacker I."/>
            <person name="Fulton L."/>
            <person name="Fulton R."/>
            <person name="Godfrey J."/>
            <person name="Minx P."/>
            <person name="Mitreva M."/>
            <person name="Roeseler W."/>
            <person name="Tian H."/>
            <person name="Witte H."/>
            <person name="Yang S.P."/>
            <person name="Wilson R.K."/>
            <person name="Sommer R.J."/>
        </authorList>
    </citation>
    <scope>NUCLEOTIDE SEQUENCE [LARGE SCALE GENOMIC DNA]</scope>
    <source>
        <strain evidence="4">PS312</strain>
    </source>
</reference>
<keyword evidence="4" id="KW-1185">Reference proteome</keyword>
<feature type="region of interest" description="Disordered" evidence="1">
    <location>
        <begin position="227"/>
        <end position="270"/>
    </location>
</feature>
<feature type="transmembrane region" description="Helical" evidence="2">
    <location>
        <begin position="66"/>
        <end position="83"/>
    </location>
</feature>
<dbReference type="EnsemblMetazoa" id="PPA18687.1">
    <property type="protein sequence ID" value="PPA18687.1"/>
    <property type="gene ID" value="WBGene00108241"/>
</dbReference>